<evidence type="ECO:0000313" key="5">
    <source>
        <dbReference type="EMBL" id="SHE66921.1"/>
    </source>
</evidence>
<dbReference type="InterPro" id="IPR023210">
    <property type="entry name" value="NADP_OxRdtase_dom"/>
</dbReference>
<dbReference type="InterPro" id="IPR053135">
    <property type="entry name" value="AKR2_Oxidoreductase"/>
</dbReference>
<dbReference type="InterPro" id="IPR020471">
    <property type="entry name" value="AKR"/>
</dbReference>
<evidence type="ECO:0000256" key="3">
    <source>
        <dbReference type="ARBA" id="ARBA00023014"/>
    </source>
</evidence>
<dbReference type="InterPro" id="IPR017896">
    <property type="entry name" value="4Fe4S_Fe-S-bd"/>
</dbReference>
<evidence type="ECO:0000313" key="6">
    <source>
        <dbReference type="Proteomes" id="UP000184423"/>
    </source>
</evidence>
<dbReference type="GO" id="GO:0016491">
    <property type="term" value="F:oxidoreductase activity"/>
    <property type="evidence" value="ECO:0007669"/>
    <property type="project" value="InterPro"/>
</dbReference>
<dbReference type="PANTHER" id="PTHR43312">
    <property type="entry name" value="D-THREO-ALDOSE 1-DEHYDROGENASE"/>
    <property type="match status" value="1"/>
</dbReference>
<accession>A0A1M4VD72</accession>
<name>A0A1M4VD72_9CLOT</name>
<keyword evidence="1" id="KW-0479">Metal-binding</keyword>
<dbReference type="EMBL" id="FQVG01000011">
    <property type="protein sequence ID" value="SHE66921.1"/>
    <property type="molecule type" value="Genomic_DNA"/>
</dbReference>
<dbReference type="InterPro" id="IPR036812">
    <property type="entry name" value="NAD(P)_OxRdtase_dom_sf"/>
</dbReference>
<dbReference type="SUPFAM" id="SSF51430">
    <property type="entry name" value="NAD(P)-linked oxidoreductase"/>
    <property type="match status" value="1"/>
</dbReference>
<evidence type="ECO:0000259" key="4">
    <source>
        <dbReference type="PROSITE" id="PS51379"/>
    </source>
</evidence>
<dbReference type="Gene3D" id="3.20.20.100">
    <property type="entry name" value="NADP-dependent oxidoreductase domain"/>
    <property type="match status" value="1"/>
</dbReference>
<dbReference type="PANTHER" id="PTHR43312:SF1">
    <property type="entry name" value="NADP-DEPENDENT OXIDOREDUCTASE DOMAIN-CONTAINING PROTEIN"/>
    <property type="match status" value="1"/>
</dbReference>
<dbReference type="GO" id="GO:0046872">
    <property type="term" value="F:metal ion binding"/>
    <property type="evidence" value="ECO:0007669"/>
    <property type="project" value="UniProtKB-KW"/>
</dbReference>
<dbReference type="Pfam" id="PF00037">
    <property type="entry name" value="Fer4"/>
    <property type="match status" value="1"/>
</dbReference>
<dbReference type="Gene3D" id="3.30.70.20">
    <property type="match status" value="1"/>
</dbReference>
<dbReference type="Proteomes" id="UP000184423">
    <property type="component" value="Unassembled WGS sequence"/>
</dbReference>
<dbReference type="PROSITE" id="PS51379">
    <property type="entry name" value="4FE4S_FER_2"/>
    <property type="match status" value="2"/>
</dbReference>
<dbReference type="PRINTS" id="PR00069">
    <property type="entry name" value="ALDKETRDTASE"/>
</dbReference>
<feature type="domain" description="4Fe-4S ferredoxin-type" evidence="4">
    <location>
        <begin position="300"/>
        <end position="326"/>
    </location>
</feature>
<dbReference type="AlphaFoldDB" id="A0A1M4VD72"/>
<evidence type="ECO:0000256" key="2">
    <source>
        <dbReference type="ARBA" id="ARBA00023004"/>
    </source>
</evidence>
<protein>
    <submittedName>
        <fullName evidence="5">Predicted oxidoreductase</fullName>
    </submittedName>
</protein>
<sequence>MQLNFKRVIYVEYYYLGKTNLKVSKLCFGSLTVGPLQANLPIEDGAKIIAHAFDKGVNFIDTAKLYKTYPYIKRALEITKNKNIIISSKSYDYTYEGMKESVQEALECLGVKKIGIFMLHEQESRLTLKGHWDALRYLVDAKKMGLIEAVGVSTHAVEVVEAAATIPEIEVIHPIVNIKGLGIIDGTIDDMLKAIKFAYVNGKGIFAMKPLGGGNLLNSYDECLEFVLNIPYVHSIALGMQSIEEVDANIAKFNGNEIDENLRNKLKNKKKRLLIEDWCSGCGKCAEACPNNALFINENSVRVNLEKCLLCGYCSQYCRDFCIKIV</sequence>
<gene>
    <name evidence="5" type="ORF">SAMN02746091_00874</name>
</gene>
<keyword evidence="3" id="KW-0411">Iron-sulfur</keyword>
<proteinExistence type="predicted"/>
<keyword evidence="6" id="KW-1185">Reference proteome</keyword>
<keyword evidence="2" id="KW-0408">Iron</keyword>
<evidence type="ECO:0000256" key="1">
    <source>
        <dbReference type="ARBA" id="ARBA00022723"/>
    </source>
</evidence>
<dbReference type="PROSITE" id="PS00198">
    <property type="entry name" value="4FE4S_FER_1"/>
    <property type="match status" value="1"/>
</dbReference>
<dbReference type="SUPFAM" id="SSF54862">
    <property type="entry name" value="4Fe-4S ferredoxins"/>
    <property type="match status" value="1"/>
</dbReference>
<dbReference type="GO" id="GO:0051536">
    <property type="term" value="F:iron-sulfur cluster binding"/>
    <property type="evidence" value="ECO:0007669"/>
    <property type="project" value="UniProtKB-KW"/>
</dbReference>
<organism evidence="5 6">
    <name type="scientific">Caloramator proteoclasticus DSM 10124</name>
    <dbReference type="NCBI Taxonomy" id="1121262"/>
    <lineage>
        <taxon>Bacteria</taxon>
        <taxon>Bacillati</taxon>
        <taxon>Bacillota</taxon>
        <taxon>Clostridia</taxon>
        <taxon>Eubacteriales</taxon>
        <taxon>Clostridiaceae</taxon>
        <taxon>Caloramator</taxon>
    </lineage>
</organism>
<dbReference type="InterPro" id="IPR017900">
    <property type="entry name" value="4Fe4S_Fe_S_CS"/>
</dbReference>
<feature type="domain" description="4Fe-4S ferredoxin-type" evidence="4">
    <location>
        <begin position="270"/>
        <end position="299"/>
    </location>
</feature>
<dbReference type="CDD" id="cd19100">
    <property type="entry name" value="AKR_unchar"/>
    <property type="match status" value="1"/>
</dbReference>
<reference evidence="6" key="1">
    <citation type="submission" date="2016-11" db="EMBL/GenBank/DDBJ databases">
        <authorList>
            <person name="Varghese N."/>
            <person name="Submissions S."/>
        </authorList>
    </citation>
    <scope>NUCLEOTIDE SEQUENCE [LARGE SCALE GENOMIC DNA]</scope>
    <source>
        <strain evidence="6">DSM 10124</strain>
    </source>
</reference>
<dbReference type="Pfam" id="PF00248">
    <property type="entry name" value="Aldo_ket_red"/>
    <property type="match status" value="1"/>
</dbReference>